<dbReference type="EMBL" id="VSSQ01000080">
    <property type="protein sequence ID" value="MPL74441.1"/>
    <property type="molecule type" value="Genomic_DNA"/>
</dbReference>
<feature type="transmembrane region" description="Helical" evidence="1">
    <location>
        <begin position="57"/>
        <end position="76"/>
    </location>
</feature>
<comment type="caution">
    <text evidence="2">The sequence shown here is derived from an EMBL/GenBank/DDBJ whole genome shotgun (WGS) entry which is preliminary data.</text>
</comment>
<protein>
    <submittedName>
        <fullName evidence="2">Uncharacterized protein</fullName>
    </submittedName>
</protein>
<gene>
    <name evidence="2" type="ORF">SDC9_20191</name>
    <name evidence="3" type="ORF">SDC9_20252</name>
</gene>
<organism evidence="2">
    <name type="scientific">bioreactor metagenome</name>
    <dbReference type="NCBI Taxonomy" id="1076179"/>
    <lineage>
        <taxon>unclassified sequences</taxon>
        <taxon>metagenomes</taxon>
        <taxon>ecological metagenomes</taxon>
    </lineage>
</organism>
<keyword evidence="1" id="KW-0472">Membrane</keyword>
<dbReference type="AlphaFoldDB" id="A0A644U607"/>
<accession>A0A644U607</accession>
<reference evidence="2" key="1">
    <citation type="submission" date="2019-08" db="EMBL/GenBank/DDBJ databases">
        <authorList>
            <person name="Kucharzyk K."/>
            <person name="Murdoch R.W."/>
            <person name="Higgins S."/>
            <person name="Loffler F."/>
        </authorList>
    </citation>
    <scope>NUCLEOTIDE SEQUENCE</scope>
</reference>
<keyword evidence="1" id="KW-0812">Transmembrane</keyword>
<evidence type="ECO:0000256" key="1">
    <source>
        <dbReference type="SAM" id="Phobius"/>
    </source>
</evidence>
<proteinExistence type="predicted"/>
<sequence>MPRGNQRGYKGMSGYKGGAKIFDSFVKAGLTVAFGKPKKRSRKAPVKYSNNTPQNSGCLVILTLIFMVNLLIIIVVL</sequence>
<name>A0A644U607_9ZZZZ</name>
<evidence type="ECO:0000313" key="3">
    <source>
        <dbReference type="EMBL" id="MPL74441.1"/>
    </source>
</evidence>
<keyword evidence="1" id="KW-1133">Transmembrane helix</keyword>
<dbReference type="EMBL" id="VSSQ01000080">
    <property type="protein sequence ID" value="MPL74380.1"/>
    <property type="molecule type" value="Genomic_DNA"/>
</dbReference>
<evidence type="ECO:0000313" key="2">
    <source>
        <dbReference type="EMBL" id="MPL74380.1"/>
    </source>
</evidence>